<evidence type="ECO:0000313" key="10">
    <source>
        <dbReference type="Proteomes" id="UP000246569"/>
    </source>
</evidence>
<name>A0A317N1D4_9GAMM</name>
<protein>
    <submittedName>
        <fullName evidence="9">Cell division and transport-associated protein TolQ</fullName>
    </submittedName>
</protein>
<comment type="subcellular location">
    <subcellularLocation>
        <location evidence="1">Cell membrane</location>
        <topology evidence="1">Multi-pass membrane protein</topology>
    </subcellularLocation>
    <subcellularLocation>
        <location evidence="6">Membrane</location>
        <topology evidence="6">Multi-pass membrane protein</topology>
    </subcellularLocation>
</comment>
<keyword evidence="9" id="KW-0131">Cell cycle</keyword>
<keyword evidence="4 7" id="KW-1133">Transmembrane helix</keyword>
<dbReference type="Proteomes" id="UP000246569">
    <property type="component" value="Unassembled WGS sequence"/>
</dbReference>
<sequence length="212" mass="22379">MNEVDLSPLGLFMQASPVVKGVFCVLIGYSLLCWSVILEKVFVLRRLRAQAARLERAPAAAAGEGLAATLHALGRREAGQRPAGEDQEAARERIERTLQDHLAAVLLRAEQRLGYLATISSTAPFVGLFGTVWGVMNAFAGIARLQNTSLAAVAPGIAEALAATAIGLLAAIPAAIAYNEFAGELGHCARRIRLGIARLAVHFSTEAPPCPC</sequence>
<keyword evidence="5 7" id="KW-0472">Membrane</keyword>
<dbReference type="PANTHER" id="PTHR30625">
    <property type="entry name" value="PROTEIN TOLQ"/>
    <property type="match status" value="1"/>
</dbReference>
<organism evidence="9 10">
    <name type="scientific">Plasticicumulans acidivorans</name>
    <dbReference type="NCBI Taxonomy" id="886464"/>
    <lineage>
        <taxon>Bacteria</taxon>
        <taxon>Pseudomonadati</taxon>
        <taxon>Pseudomonadota</taxon>
        <taxon>Gammaproteobacteria</taxon>
        <taxon>Candidatus Competibacteraceae</taxon>
        <taxon>Plasticicumulans</taxon>
    </lineage>
</organism>
<dbReference type="PANTHER" id="PTHR30625:SF3">
    <property type="entry name" value="TOL-PAL SYSTEM PROTEIN TOLQ"/>
    <property type="match status" value="1"/>
</dbReference>
<keyword evidence="9" id="KW-0132">Cell division</keyword>
<evidence type="ECO:0000256" key="6">
    <source>
        <dbReference type="RuleBase" id="RU004057"/>
    </source>
</evidence>
<keyword evidence="6" id="KW-0813">Transport</keyword>
<dbReference type="GO" id="GO:0051301">
    <property type="term" value="P:cell division"/>
    <property type="evidence" value="ECO:0007669"/>
    <property type="project" value="UniProtKB-KW"/>
</dbReference>
<reference evidence="9 10" key="1">
    <citation type="submission" date="2018-05" db="EMBL/GenBank/DDBJ databases">
        <title>Genomic Encyclopedia of Type Strains, Phase IV (KMG-IV): sequencing the most valuable type-strain genomes for metagenomic binning, comparative biology and taxonomic classification.</title>
        <authorList>
            <person name="Goeker M."/>
        </authorList>
    </citation>
    <scope>NUCLEOTIDE SEQUENCE [LARGE SCALE GENOMIC DNA]</scope>
    <source>
        <strain evidence="9 10">DSM 23606</strain>
    </source>
</reference>
<accession>A0A317N1D4</accession>
<evidence type="ECO:0000256" key="4">
    <source>
        <dbReference type="ARBA" id="ARBA00022989"/>
    </source>
</evidence>
<evidence type="ECO:0000256" key="1">
    <source>
        <dbReference type="ARBA" id="ARBA00004651"/>
    </source>
</evidence>
<dbReference type="RefSeq" id="WP_110017609.1">
    <property type="nucleotide sequence ID" value="NZ_QGTJ01000003.1"/>
</dbReference>
<keyword evidence="2" id="KW-1003">Cell membrane</keyword>
<comment type="similarity">
    <text evidence="6">Belongs to the exbB/tolQ family.</text>
</comment>
<evidence type="ECO:0000313" key="9">
    <source>
        <dbReference type="EMBL" id="PWV63093.1"/>
    </source>
</evidence>
<comment type="caution">
    <text evidence="9">The sequence shown here is derived from an EMBL/GenBank/DDBJ whole genome shotgun (WGS) entry which is preliminary data.</text>
</comment>
<keyword evidence="10" id="KW-1185">Reference proteome</keyword>
<dbReference type="Pfam" id="PF01618">
    <property type="entry name" value="MotA_ExbB"/>
    <property type="match status" value="1"/>
</dbReference>
<evidence type="ECO:0000256" key="5">
    <source>
        <dbReference type="ARBA" id="ARBA00023136"/>
    </source>
</evidence>
<feature type="domain" description="MotA/TolQ/ExbB proton channel" evidence="8">
    <location>
        <begin position="86"/>
        <end position="187"/>
    </location>
</feature>
<evidence type="ECO:0000256" key="7">
    <source>
        <dbReference type="SAM" id="Phobius"/>
    </source>
</evidence>
<keyword evidence="6" id="KW-0653">Protein transport</keyword>
<keyword evidence="3 7" id="KW-0812">Transmembrane</keyword>
<gene>
    <name evidence="9" type="ORF">C7443_10317</name>
</gene>
<evidence type="ECO:0000256" key="3">
    <source>
        <dbReference type="ARBA" id="ARBA00022692"/>
    </source>
</evidence>
<dbReference type="InterPro" id="IPR002898">
    <property type="entry name" value="MotA_ExbB_proton_chnl"/>
</dbReference>
<proteinExistence type="inferred from homology"/>
<dbReference type="InterPro" id="IPR050790">
    <property type="entry name" value="ExbB/TolQ_transport"/>
</dbReference>
<dbReference type="AlphaFoldDB" id="A0A317N1D4"/>
<feature type="transmembrane region" description="Helical" evidence="7">
    <location>
        <begin position="20"/>
        <end position="38"/>
    </location>
</feature>
<evidence type="ECO:0000256" key="2">
    <source>
        <dbReference type="ARBA" id="ARBA00022475"/>
    </source>
</evidence>
<dbReference type="GO" id="GO:0005886">
    <property type="term" value="C:plasma membrane"/>
    <property type="evidence" value="ECO:0007669"/>
    <property type="project" value="UniProtKB-SubCell"/>
</dbReference>
<feature type="transmembrane region" description="Helical" evidence="7">
    <location>
        <begin position="113"/>
        <end position="136"/>
    </location>
</feature>
<feature type="transmembrane region" description="Helical" evidence="7">
    <location>
        <begin position="156"/>
        <end position="178"/>
    </location>
</feature>
<evidence type="ECO:0000259" key="8">
    <source>
        <dbReference type="Pfam" id="PF01618"/>
    </source>
</evidence>
<dbReference type="OrthoDB" id="9805133at2"/>
<dbReference type="EMBL" id="QGTJ01000003">
    <property type="protein sequence ID" value="PWV63093.1"/>
    <property type="molecule type" value="Genomic_DNA"/>
</dbReference>
<dbReference type="GO" id="GO:0017038">
    <property type="term" value="P:protein import"/>
    <property type="evidence" value="ECO:0007669"/>
    <property type="project" value="TreeGrafter"/>
</dbReference>